<evidence type="ECO:0000256" key="2">
    <source>
        <dbReference type="ARBA" id="ARBA00022723"/>
    </source>
</evidence>
<dbReference type="SUPFAM" id="SSF57667">
    <property type="entry name" value="beta-beta-alpha zinc fingers"/>
    <property type="match status" value="1"/>
</dbReference>
<dbReference type="Proteomes" id="UP001244011">
    <property type="component" value="Unassembled WGS sequence"/>
</dbReference>
<dbReference type="RefSeq" id="XP_060277895.1">
    <property type="nucleotide sequence ID" value="XM_060429409.1"/>
</dbReference>
<evidence type="ECO:0000259" key="9">
    <source>
        <dbReference type="PROSITE" id="PS50157"/>
    </source>
</evidence>
<protein>
    <recommendedName>
        <fullName evidence="9">C2H2-type domain-containing protein</fullName>
    </recommendedName>
</protein>
<dbReference type="PROSITE" id="PS00028">
    <property type="entry name" value="ZINC_FINGER_C2H2_1"/>
    <property type="match status" value="1"/>
</dbReference>
<evidence type="ECO:0000256" key="3">
    <source>
        <dbReference type="ARBA" id="ARBA00022737"/>
    </source>
</evidence>
<dbReference type="Gene3D" id="3.30.160.60">
    <property type="entry name" value="Classic Zinc Finger"/>
    <property type="match status" value="2"/>
</dbReference>
<feature type="domain" description="C2H2-type" evidence="9">
    <location>
        <begin position="23"/>
        <end position="50"/>
    </location>
</feature>
<comment type="subcellular location">
    <subcellularLocation>
        <location evidence="1">Nucleus</location>
    </subcellularLocation>
</comment>
<feature type="region of interest" description="Disordered" evidence="8">
    <location>
        <begin position="1"/>
        <end position="23"/>
    </location>
</feature>
<dbReference type="GeneID" id="85312596"/>
<sequence>MDTADPVTSPAASTPPGKKTRRHQCQFCEKTFMRYEHRQRHERSHTKETPFRCSHCSKAFARK</sequence>
<evidence type="ECO:0000313" key="11">
    <source>
        <dbReference type="Proteomes" id="UP001244011"/>
    </source>
</evidence>
<dbReference type="PANTHER" id="PTHR40626:SF11">
    <property type="entry name" value="ZINC FINGER PROTEIN YPR022C"/>
    <property type="match status" value="1"/>
</dbReference>
<keyword evidence="5" id="KW-0862">Zinc</keyword>
<evidence type="ECO:0000256" key="1">
    <source>
        <dbReference type="ARBA" id="ARBA00004123"/>
    </source>
</evidence>
<evidence type="ECO:0000313" key="10">
    <source>
        <dbReference type="EMBL" id="KAK1761682.1"/>
    </source>
</evidence>
<dbReference type="AlphaFoldDB" id="A0AAJ0FC18"/>
<keyword evidence="3" id="KW-0677">Repeat</keyword>
<dbReference type="PROSITE" id="PS50157">
    <property type="entry name" value="ZINC_FINGER_C2H2_2"/>
    <property type="match status" value="1"/>
</dbReference>
<evidence type="ECO:0000256" key="8">
    <source>
        <dbReference type="SAM" id="MobiDB-lite"/>
    </source>
</evidence>
<dbReference type="EMBL" id="MU839056">
    <property type="protein sequence ID" value="KAK1761682.1"/>
    <property type="molecule type" value="Genomic_DNA"/>
</dbReference>
<keyword evidence="11" id="KW-1185">Reference proteome</keyword>
<keyword evidence="4 7" id="KW-0863">Zinc-finger</keyword>
<reference evidence="10" key="1">
    <citation type="submission" date="2023-06" db="EMBL/GenBank/DDBJ databases">
        <title>Genome-scale phylogeny and comparative genomics of the fungal order Sordariales.</title>
        <authorList>
            <consortium name="Lawrence Berkeley National Laboratory"/>
            <person name="Hensen N."/>
            <person name="Bonometti L."/>
            <person name="Westerberg I."/>
            <person name="Brannstrom I.O."/>
            <person name="Guillou S."/>
            <person name="Cros-Aarteil S."/>
            <person name="Calhoun S."/>
            <person name="Haridas S."/>
            <person name="Kuo A."/>
            <person name="Mondo S."/>
            <person name="Pangilinan J."/>
            <person name="Riley R."/>
            <person name="Labutti K."/>
            <person name="Andreopoulos B."/>
            <person name="Lipzen A."/>
            <person name="Chen C."/>
            <person name="Yanf M."/>
            <person name="Daum C."/>
            <person name="Ng V."/>
            <person name="Clum A."/>
            <person name="Steindorff A."/>
            <person name="Ohm R."/>
            <person name="Martin F."/>
            <person name="Silar P."/>
            <person name="Natvig D."/>
            <person name="Lalanne C."/>
            <person name="Gautier V."/>
            <person name="Ament-Velasquez S.L."/>
            <person name="Kruys A."/>
            <person name="Hutchinson M.I."/>
            <person name="Powell A.J."/>
            <person name="Barry K."/>
            <person name="Miller A.N."/>
            <person name="Grigoriev I.V."/>
            <person name="Debuchy R."/>
            <person name="Gladieux P."/>
            <person name="Thoren M.H."/>
            <person name="Johannesson H."/>
        </authorList>
    </citation>
    <scope>NUCLEOTIDE SEQUENCE</scope>
    <source>
        <strain evidence="10">8032-3</strain>
    </source>
</reference>
<dbReference type="GO" id="GO:0000785">
    <property type="term" value="C:chromatin"/>
    <property type="evidence" value="ECO:0007669"/>
    <property type="project" value="TreeGrafter"/>
</dbReference>
<evidence type="ECO:0000256" key="5">
    <source>
        <dbReference type="ARBA" id="ARBA00022833"/>
    </source>
</evidence>
<dbReference type="GO" id="GO:0008270">
    <property type="term" value="F:zinc ion binding"/>
    <property type="evidence" value="ECO:0007669"/>
    <property type="project" value="UniProtKB-KW"/>
</dbReference>
<evidence type="ECO:0000256" key="6">
    <source>
        <dbReference type="ARBA" id="ARBA00023242"/>
    </source>
</evidence>
<comment type="caution">
    <text evidence="10">The sequence shown here is derived from an EMBL/GenBank/DDBJ whole genome shotgun (WGS) entry which is preliminary data.</text>
</comment>
<dbReference type="InterPro" id="IPR013087">
    <property type="entry name" value="Znf_C2H2_type"/>
</dbReference>
<dbReference type="InterPro" id="IPR051059">
    <property type="entry name" value="VerF-like"/>
</dbReference>
<name>A0AAJ0FC18_9PEZI</name>
<proteinExistence type="predicted"/>
<evidence type="ECO:0000256" key="7">
    <source>
        <dbReference type="PROSITE-ProRule" id="PRU00042"/>
    </source>
</evidence>
<dbReference type="GO" id="GO:0000978">
    <property type="term" value="F:RNA polymerase II cis-regulatory region sequence-specific DNA binding"/>
    <property type="evidence" value="ECO:0007669"/>
    <property type="project" value="InterPro"/>
</dbReference>
<dbReference type="PANTHER" id="PTHR40626">
    <property type="entry name" value="MIP31509P"/>
    <property type="match status" value="1"/>
</dbReference>
<dbReference type="GO" id="GO:0005634">
    <property type="term" value="C:nucleus"/>
    <property type="evidence" value="ECO:0007669"/>
    <property type="project" value="UniProtKB-SubCell"/>
</dbReference>
<gene>
    <name evidence="10" type="ORF">QBC33DRAFT_553439</name>
</gene>
<dbReference type="InterPro" id="IPR036236">
    <property type="entry name" value="Znf_C2H2_sf"/>
</dbReference>
<dbReference type="GO" id="GO:0000981">
    <property type="term" value="F:DNA-binding transcription factor activity, RNA polymerase II-specific"/>
    <property type="evidence" value="ECO:0007669"/>
    <property type="project" value="InterPro"/>
</dbReference>
<organism evidence="10 11">
    <name type="scientific">Phialemonium atrogriseum</name>
    <dbReference type="NCBI Taxonomy" id="1093897"/>
    <lineage>
        <taxon>Eukaryota</taxon>
        <taxon>Fungi</taxon>
        <taxon>Dikarya</taxon>
        <taxon>Ascomycota</taxon>
        <taxon>Pezizomycotina</taxon>
        <taxon>Sordariomycetes</taxon>
        <taxon>Sordariomycetidae</taxon>
        <taxon>Cephalothecales</taxon>
        <taxon>Cephalothecaceae</taxon>
        <taxon>Phialemonium</taxon>
    </lineage>
</organism>
<keyword evidence="2" id="KW-0479">Metal-binding</keyword>
<keyword evidence="6" id="KW-0539">Nucleus</keyword>
<evidence type="ECO:0000256" key="4">
    <source>
        <dbReference type="ARBA" id="ARBA00022771"/>
    </source>
</evidence>
<accession>A0AAJ0FC18</accession>